<dbReference type="AlphaFoldDB" id="B1Z6N3"/>
<dbReference type="EMBL" id="CP001028">
    <property type="protein sequence ID" value="ACB69110.1"/>
    <property type="molecule type" value="Genomic_DNA"/>
</dbReference>
<dbReference type="Pfam" id="PF13391">
    <property type="entry name" value="HNH_2"/>
    <property type="match status" value="1"/>
</dbReference>
<protein>
    <recommendedName>
        <fullName evidence="5">HNH nuclease domain-containing protein</fullName>
    </recommendedName>
</protein>
<dbReference type="InterPro" id="IPR058807">
    <property type="entry name" value="ScoMcrA_N"/>
</dbReference>
<sequence>MTAQHVKRAAAIWRKQPGYGGFQSPRHYEVLIDGRGYPVKAIVAIALEQAGEPLMTPADFPGRFDGRWHRALKALGFEIRNKQDEYATISDLPTVSVAELLDIITNLGAPLVITKNKAESAEQNFRVDPSNPNRWLDGNWRGVPQDVEPKEAYVLHWMVNRSTVCIGRYLGTIAADAKRNCLILDQPRFYEVADMDGSSEIHDRMHAILKQPGPVTYSYYRPTVTTPNETSEQREARYRLAEARLEQPAFRRAVLSHHGGKCAITGCATDALLDAAHLPGRDWRLGHNKATDGIPLRVDLHRALDRKLIKLNEKCELIWASPKLHGIYDEYRVNRRARRGKYVTYESDRLGGLFAHEKARPRGQWDSAQQLGLHGV</sequence>
<feature type="domain" description="HNH nuclease" evidence="1">
    <location>
        <begin position="262"/>
        <end position="309"/>
    </location>
</feature>
<dbReference type="HOGENOM" id="CLU_735035_0_0_4"/>
<evidence type="ECO:0008006" key="5">
    <source>
        <dbReference type="Google" id="ProtNLM"/>
    </source>
</evidence>
<organism evidence="3 4">
    <name type="scientific">Burkholderia ambifaria (strain MC40-6)</name>
    <dbReference type="NCBI Taxonomy" id="398577"/>
    <lineage>
        <taxon>Bacteria</taxon>
        <taxon>Pseudomonadati</taxon>
        <taxon>Pseudomonadota</taxon>
        <taxon>Betaproteobacteria</taxon>
        <taxon>Burkholderiales</taxon>
        <taxon>Burkholderiaceae</taxon>
        <taxon>Burkholderia</taxon>
        <taxon>Burkholderia cepacia complex</taxon>
    </lineage>
</organism>
<proteinExistence type="predicted"/>
<dbReference type="Proteomes" id="UP000001680">
    <property type="component" value="Plasmid pBMC401"/>
</dbReference>
<evidence type="ECO:0000259" key="2">
    <source>
        <dbReference type="Pfam" id="PF26345"/>
    </source>
</evidence>
<feature type="domain" description="ScoMcrA-like N-terminal head" evidence="2">
    <location>
        <begin position="20"/>
        <end position="80"/>
    </location>
</feature>
<dbReference type="KEGG" id="bac:BamMC406_6708"/>
<reference evidence="4" key="1">
    <citation type="submission" date="2008-04" db="EMBL/GenBank/DDBJ databases">
        <title>Complete sequence of plasmid 1 of Burkholderia ambifaria MC40-6.</title>
        <authorList>
            <person name="Copeland A."/>
            <person name="Lucas S."/>
            <person name="Lapidus A."/>
            <person name="Glavina del Rio T."/>
            <person name="Dalin E."/>
            <person name="Tice H."/>
            <person name="Pitluck S."/>
            <person name="Chain P."/>
            <person name="Malfatti S."/>
            <person name="Shin M."/>
            <person name="Vergez L."/>
            <person name="Lang D."/>
            <person name="Schmutz J."/>
            <person name="Larimer F."/>
            <person name="Land M."/>
            <person name="Hauser L."/>
            <person name="Kyrpides N."/>
            <person name="Lykidis A."/>
            <person name="Ramette A."/>
            <person name="Konstantinidis K."/>
            <person name="Tiedje J."/>
            <person name="Richardson P."/>
        </authorList>
    </citation>
    <scope>NUCLEOTIDE SEQUENCE [LARGE SCALE GENOMIC DNA]</scope>
    <source>
        <strain evidence="4">MC40-6</strain>
        <plasmid evidence="4">Plasmid pBMC401</plasmid>
    </source>
</reference>
<evidence type="ECO:0000313" key="3">
    <source>
        <dbReference type="EMBL" id="ACB69110.1"/>
    </source>
</evidence>
<evidence type="ECO:0000313" key="4">
    <source>
        <dbReference type="Proteomes" id="UP000001680"/>
    </source>
</evidence>
<keyword evidence="3" id="KW-0614">Plasmid</keyword>
<name>B1Z6N3_BURA4</name>
<dbReference type="OrthoDB" id="9811869at2"/>
<geneLocation type="plasmid" evidence="3 4">
    <name>pBMC401</name>
</geneLocation>
<accession>B1Z6N3</accession>
<evidence type="ECO:0000259" key="1">
    <source>
        <dbReference type="Pfam" id="PF13391"/>
    </source>
</evidence>
<dbReference type="InterPro" id="IPR003615">
    <property type="entry name" value="HNH_nuc"/>
</dbReference>
<gene>
    <name evidence="3" type="ordered locus">BamMC406_6708</name>
</gene>
<dbReference type="Pfam" id="PF26345">
    <property type="entry name" value="ScoMcrA_N"/>
    <property type="match status" value="1"/>
</dbReference>